<proteinExistence type="inferred from homology"/>
<evidence type="ECO:0000256" key="2">
    <source>
        <dbReference type="ARBA" id="ARBA00022448"/>
    </source>
</evidence>
<accession>A0A075W9R5</accession>
<dbReference type="GO" id="GO:0016020">
    <property type="term" value="C:membrane"/>
    <property type="evidence" value="ECO:0007669"/>
    <property type="project" value="InterPro"/>
</dbReference>
<dbReference type="GO" id="GO:0016887">
    <property type="term" value="F:ATP hydrolysis activity"/>
    <property type="evidence" value="ECO:0007669"/>
    <property type="project" value="InterPro"/>
</dbReference>
<evidence type="ECO:0000256" key="4">
    <source>
        <dbReference type="ARBA" id="ARBA00022840"/>
    </source>
</evidence>
<dbReference type="InterPro" id="IPR050683">
    <property type="entry name" value="Bact_Polysacc_Export_ATP-bd"/>
</dbReference>
<dbReference type="GO" id="GO:0005524">
    <property type="term" value="F:ATP binding"/>
    <property type="evidence" value="ECO:0007669"/>
    <property type="project" value="UniProtKB-KW"/>
</dbReference>
<evidence type="ECO:0000256" key="1">
    <source>
        <dbReference type="ARBA" id="ARBA00005417"/>
    </source>
</evidence>
<dbReference type="InterPro" id="IPR003593">
    <property type="entry name" value="AAA+_ATPase"/>
</dbReference>
<dbReference type="Gene3D" id="3.40.50.300">
    <property type="entry name" value="P-loop containing nucleotide triphosphate hydrolases"/>
    <property type="match status" value="1"/>
</dbReference>
<evidence type="ECO:0000313" key="7">
    <source>
        <dbReference type="Proteomes" id="UP000028501"/>
    </source>
</evidence>
<dbReference type="RefSeq" id="WP_010877801.1">
    <property type="nucleotide sequence ID" value="NZ_CP006577.1"/>
</dbReference>
<dbReference type="KEGG" id="afg:AFULGI_00002840"/>
<protein>
    <submittedName>
        <fullName evidence="6">ABC-type polysaccharide/polyol phosphate transport system, ATPase component</fullName>
    </submittedName>
</protein>
<keyword evidence="3" id="KW-0547">Nucleotide-binding</keyword>
<dbReference type="SUPFAM" id="SSF52540">
    <property type="entry name" value="P-loop containing nucleoside triphosphate hydrolases"/>
    <property type="match status" value="1"/>
</dbReference>
<feature type="domain" description="ABC transporter" evidence="5">
    <location>
        <begin position="4"/>
        <end position="242"/>
    </location>
</feature>
<evidence type="ECO:0000259" key="5">
    <source>
        <dbReference type="PROSITE" id="PS50893"/>
    </source>
</evidence>
<dbReference type="PROSITE" id="PS50893">
    <property type="entry name" value="ABC_TRANSPORTER_2"/>
    <property type="match status" value="1"/>
</dbReference>
<reference evidence="6 7" key="1">
    <citation type="submission" date="2013-07" db="EMBL/GenBank/DDBJ databases">
        <title>Genome of Archaeoglobus fulgidus.</title>
        <authorList>
            <person name="Fiebig A."/>
            <person name="Birkeland N.-K."/>
        </authorList>
    </citation>
    <scope>NUCLEOTIDE SEQUENCE [LARGE SCALE GENOMIC DNA]</scope>
    <source>
        <strain evidence="6 7">DSM 8774</strain>
    </source>
</reference>
<evidence type="ECO:0000256" key="3">
    <source>
        <dbReference type="ARBA" id="ARBA00022741"/>
    </source>
</evidence>
<gene>
    <name evidence="6" type="ORF">AFULGI_00002840</name>
</gene>
<dbReference type="InterPro" id="IPR015860">
    <property type="entry name" value="ABC_transpr_TagH-like"/>
</dbReference>
<dbReference type="InterPro" id="IPR017871">
    <property type="entry name" value="ABC_transporter-like_CS"/>
</dbReference>
<dbReference type="Proteomes" id="UP000028501">
    <property type="component" value="Chromosome"/>
</dbReference>
<dbReference type="GO" id="GO:0140359">
    <property type="term" value="F:ABC-type transporter activity"/>
    <property type="evidence" value="ECO:0007669"/>
    <property type="project" value="InterPro"/>
</dbReference>
<dbReference type="Pfam" id="PF00005">
    <property type="entry name" value="ABC_tran"/>
    <property type="match status" value="1"/>
</dbReference>
<dbReference type="InterPro" id="IPR027417">
    <property type="entry name" value="P-loop_NTPase"/>
</dbReference>
<evidence type="ECO:0000313" key="6">
    <source>
        <dbReference type="EMBL" id="AIG97110.1"/>
    </source>
</evidence>
<sequence length="243" mass="26902">MTAVKVEGVSKKFRIPVERADTLFERIVSAFSGGLKYREFWALKDVSFEVEKGEIFGIIGPNGGGKTTLLSIIAGIMHPDSGSVEVNGKVVPILGLGVGFNPELPVRDNIIIYGTIMGLKRQEIERKYEEIIEFAELEDFRNAKLKNLSSGMKARLAFATVINTNPDVLIVDEVLAVGDVNFKKKCYKRLREMNEDGVTILLVSHSPSMIKGWCHQAMLLKKSVVAIGEPSDVVKVYEKMNAK</sequence>
<dbReference type="InterPro" id="IPR003439">
    <property type="entry name" value="ABC_transporter-like_ATP-bd"/>
</dbReference>
<keyword evidence="4" id="KW-0067">ATP-binding</keyword>
<dbReference type="AlphaFoldDB" id="A0A075W9R5"/>
<dbReference type="PROSITE" id="PS00211">
    <property type="entry name" value="ABC_TRANSPORTER_1"/>
    <property type="match status" value="1"/>
</dbReference>
<dbReference type="GeneID" id="24793825"/>
<dbReference type="PANTHER" id="PTHR46743">
    <property type="entry name" value="TEICHOIC ACIDS EXPORT ATP-BINDING PROTEIN TAGH"/>
    <property type="match status" value="1"/>
</dbReference>
<dbReference type="HOGENOM" id="CLU_000604_1_2_2"/>
<dbReference type="PANTHER" id="PTHR46743:SF2">
    <property type="entry name" value="TEICHOIC ACIDS EXPORT ATP-BINDING PROTEIN TAGH"/>
    <property type="match status" value="1"/>
</dbReference>
<dbReference type="EMBL" id="CP006577">
    <property type="protein sequence ID" value="AIG97110.1"/>
    <property type="molecule type" value="Genomic_DNA"/>
</dbReference>
<keyword evidence="2" id="KW-0813">Transport</keyword>
<comment type="similarity">
    <text evidence="1">Belongs to the ABC transporter superfamily.</text>
</comment>
<dbReference type="CDD" id="cd03220">
    <property type="entry name" value="ABC_KpsT_Wzt"/>
    <property type="match status" value="1"/>
</dbReference>
<dbReference type="SMART" id="SM00382">
    <property type="entry name" value="AAA"/>
    <property type="match status" value="1"/>
</dbReference>
<organism evidence="6 7">
    <name type="scientific">Archaeoglobus fulgidus DSM 8774</name>
    <dbReference type="NCBI Taxonomy" id="1344584"/>
    <lineage>
        <taxon>Archaea</taxon>
        <taxon>Methanobacteriati</taxon>
        <taxon>Methanobacteriota</taxon>
        <taxon>Archaeoglobi</taxon>
        <taxon>Archaeoglobales</taxon>
        <taxon>Archaeoglobaceae</taxon>
        <taxon>Archaeoglobus</taxon>
    </lineage>
</organism>
<name>A0A075W9R5_ARCFL</name>